<evidence type="ECO:0000313" key="4">
    <source>
        <dbReference type="Proteomes" id="UP001164459"/>
    </source>
</evidence>
<accession>A0ABY7GUZ7</accession>
<protein>
    <submittedName>
        <fullName evidence="3">VCBS repeat-containing protein</fullName>
    </submittedName>
</protein>
<dbReference type="SUPFAM" id="SSF69318">
    <property type="entry name" value="Integrin alpha N-terminal domain"/>
    <property type="match status" value="1"/>
</dbReference>
<dbReference type="PANTHER" id="PTHR46580:SF2">
    <property type="entry name" value="MAM DOMAIN-CONTAINING PROTEIN"/>
    <property type="match status" value="1"/>
</dbReference>
<organism evidence="3 4">
    <name type="scientific">Nannocystis punicea</name>
    <dbReference type="NCBI Taxonomy" id="2995304"/>
    <lineage>
        <taxon>Bacteria</taxon>
        <taxon>Pseudomonadati</taxon>
        <taxon>Myxococcota</taxon>
        <taxon>Polyangia</taxon>
        <taxon>Nannocystales</taxon>
        <taxon>Nannocystaceae</taxon>
        <taxon>Nannocystis</taxon>
    </lineage>
</organism>
<sequence>MHRYERMLAVVGLVVAGACGPGTPGDTDTASGSTATSAEPSSEGASDTVSTEDPTSGPGTTGTTTTSGEPETATASTTDEPGTTTTGGQDGLADCGFAEVAVRGLVGQAFVAGDFDQDGTIDLVVKPGGGTAQIHFNGGDGATFTAGLVHDIANGGQMAGGDFDGDGGVDVVHYDFTIAQELQVQLNVGGELAPPLSTPSEALYYTFRVADVDGDGDSDVSFGGRHSEPVDVLLADAGVLTAGHQLQVSACYATGSDWADFDDDGDLDFAVVGDCNATLGMPPIAMHLREGDGYVTLPDVGLAESSDPPVLVAGDYDGDGVIDIVTQGHHQSPHFNRHLGLGDAMFAALEPFEVPIDRWVRQALDADADGRTDLLADGDGLVVLYRSTGPGFEPCLIGAGVLAAAADFDGDGRVDVMLKDGPSFTLARGQ</sequence>
<name>A0ABY7GUZ7_9BACT</name>
<keyword evidence="4" id="KW-1185">Reference proteome</keyword>
<proteinExistence type="predicted"/>
<evidence type="ECO:0000256" key="1">
    <source>
        <dbReference type="ARBA" id="ARBA00022729"/>
    </source>
</evidence>
<dbReference type="Pfam" id="PF13517">
    <property type="entry name" value="FG-GAP_3"/>
    <property type="match status" value="1"/>
</dbReference>
<reference evidence="3" key="1">
    <citation type="submission" date="2022-11" db="EMBL/GenBank/DDBJ databases">
        <title>Minimal conservation of predation-associated metabolite biosynthetic gene clusters underscores biosynthetic potential of Myxococcota including descriptions for ten novel species: Archangium lansinium sp. nov., Myxococcus landrumus sp. nov., Nannocystis bai.</title>
        <authorList>
            <person name="Ahearne A."/>
            <person name="Stevens C."/>
            <person name="Dowd S."/>
        </authorList>
    </citation>
    <scope>NUCLEOTIDE SEQUENCE</scope>
    <source>
        <strain evidence="3">Fl3</strain>
    </source>
</reference>
<dbReference type="Proteomes" id="UP001164459">
    <property type="component" value="Chromosome"/>
</dbReference>
<gene>
    <name evidence="3" type="ORF">O0S08_31515</name>
</gene>
<dbReference type="EMBL" id="CP114040">
    <property type="protein sequence ID" value="WAS90739.1"/>
    <property type="molecule type" value="Genomic_DNA"/>
</dbReference>
<dbReference type="RefSeq" id="WP_269033066.1">
    <property type="nucleotide sequence ID" value="NZ_CP114040.1"/>
</dbReference>
<dbReference type="InterPro" id="IPR013517">
    <property type="entry name" value="FG-GAP"/>
</dbReference>
<dbReference type="PROSITE" id="PS51257">
    <property type="entry name" value="PROKAR_LIPOPROTEIN"/>
    <property type="match status" value="1"/>
</dbReference>
<keyword evidence="1" id="KW-0732">Signal</keyword>
<feature type="region of interest" description="Disordered" evidence="2">
    <location>
        <begin position="19"/>
        <end position="90"/>
    </location>
</feature>
<evidence type="ECO:0000256" key="2">
    <source>
        <dbReference type="SAM" id="MobiDB-lite"/>
    </source>
</evidence>
<feature type="compositionally biased region" description="Low complexity" evidence="2">
    <location>
        <begin position="26"/>
        <end position="90"/>
    </location>
</feature>
<evidence type="ECO:0000313" key="3">
    <source>
        <dbReference type="EMBL" id="WAS90739.1"/>
    </source>
</evidence>
<dbReference type="PANTHER" id="PTHR46580">
    <property type="entry name" value="SENSOR KINASE-RELATED"/>
    <property type="match status" value="1"/>
</dbReference>
<dbReference type="InterPro" id="IPR028994">
    <property type="entry name" value="Integrin_alpha_N"/>
</dbReference>